<feature type="signal peptide" evidence="2">
    <location>
        <begin position="1"/>
        <end position="24"/>
    </location>
</feature>
<dbReference type="Proteomes" id="UP000198925">
    <property type="component" value="Unassembled WGS sequence"/>
</dbReference>
<feature type="chain" id="PRO_5011454947" evidence="2">
    <location>
        <begin position="25"/>
        <end position="59"/>
    </location>
</feature>
<evidence type="ECO:0000313" key="4">
    <source>
        <dbReference type="Proteomes" id="UP000198925"/>
    </source>
</evidence>
<keyword evidence="4" id="KW-1185">Reference proteome</keyword>
<dbReference type="EMBL" id="FMZX01000003">
    <property type="protein sequence ID" value="SDC93613.1"/>
    <property type="molecule type" value="Genomic_DNA"/>
</dbReference>
<accession>A0A1G6QMR7</accession>
<feature type="region of interest" description="Disordered" evidence="1">
    <location>
        <begin position="26"/>
        <end position="59"/>
    </location>
</feature>
<gene>
    <name evidence="3" type="ORF">SAMN04487779_1003110</name>
</gene>
<evidence type="ECO:0000256" key="2">
    <source>
        <dbReference type="SAM" id="SignalP"/>
    </source>
</evidence>
<keyword evidence="2" id="KW-0732">Signal</keyword>
<reference evidence="3 4" key="1">
    <citation type="submission" date="2016-10" db="EMBL/GenBank/DDBJ databases">
        <authorList>
            <person name="de Groot N.N."/>
        </authorList>
    </citation>
    <scope>NUCLEOTIDE SEQUENCE [LARGE SCALE GENOMIC DNA]</scope>
    <source>
        <strain evidence="3 4">CPCC 100156</strain>
    </source>
</reference>
<dbReference type="RefSeq" id="WP_090564368.1">
    <property type="nucleotide sequence ID" value="NZ_FMXZ01000006.1"/>
</dbReference>
<evidence type="ECO:0000313" key="3">
    <source>
        <dbReference type="EMBL" id="SDC93613.1"/>
    </source>
</evidence>
<organism evidence="3 4">
    <name type="scientific">Belnapia rosea</name>
    <dbReference type="NCBI Taxonomy" id="938405"/>
    <lineage>
        <taxon>Bacteria</taxon>
        <taxon>Pseudomonadati</taxon>
        <taxon>Pseudomonadota</taxon>
        <taxon>Alphaproteobacteria</taxon>
        <taxon>Acetobacterales</taxon>
        <taxon>Roseomonadaceae</taxon>
        <taxon>Belnapia</taxon>
    </lineage>
</organism>
<proteinExistence type="predicted"/>
<dbReference type="AlphaFoldDB" id="A0A1G6QMR7"/>
<protein>
    <submittedName>
        <fullName evidence="3">Uncharacterized protein</fullName>
    </submittedName>
</protein>
<name>A0A1G6QMR7_9PROT</name>
<sequence length="59" mass="6125">MERRTDPWGDFLRRILLSAGLASAAAVSTTSTGNDAPQAEVSEAEAQPQPDAPKTAAKA</sequence>
<evidence type="ECO:0000256" key="1">
    <source>
        <dbReference type="SAM" id="MobiDB-lite"/>
    </source>
</evidence>